<evidence type="ECO:0000256" key="1">
    <source>
        <dbReference type="ARBA" id="ARBA00006700"/>
    </source>
</evidence>
<evidence type="ECO:0000256" key="3">
    <source>
        <dbReference type="ARBA" id="ARBA00023274"/>
    </source>
</evidence>
<dbReference type="GO" id="GO:0005840">
    <property type="term" value="C:ribosome"/>
    <property type="evidence" value="ECO:0007669"/>
    <property type="project" value="UniProtKB-KW"/>
</dbReference>
<protein>
    <recommendedName>
        <fullName evidence="4">Large ribosomal subunit protein uL23</fullName>
    </recommendedName>
</protein>
<dbReference type="GO" id="GO:0006412">
    <property type="term" value="P:translation"/>
    <property type="evidence" value="ECO:0007669"/>
    <property type="project" value="UniProtKB-UniRule"/>
</dbReference>
<keyword evidence="3 4" id="KW-0687">Ribonucleoprotein</keyword>
<comment type="caution">
    <text evidence="5">The sequence shown here is derived from an EMBL/GenBank/DDBJ whole genome shotgun (WGS) entry which is preliminary data.</text>
</comment>
<gene>
    <name evidence="4" type="primary">rplW</name>
    <name evidence="5" type="ORF">A2855_01500</name>
</gene>
<dbReference type="PANTHER" id="PTHR11620">
    <property type="entry name" value="60S RIBOSOMAL PROTEIN L23A"/>
    <property type="match status" value="1"/>
</dbReference>
<comment type="function">
    <text evidence="4">One of the early assembly proteins it binds 23S rRNA. One of the proteins that surrounds the polypeptide exit tunnel on the outside of the ribosome. Forms the main docking site for trigger factor binding to the ribosome.</text>
</comment>
<dbReference type="NCBIfam" id="NF004363">
    <property type="entry name" value="PRK05738.2-4"/>
    <property type="match status" value="1"/>
</dbReference>
<keyword evidence="4" id="KW-0694">RNA-binding</keyword>
<name>A0A1G2CBD4_9BACT</name>
<dbReference type="Gene3D" id="3.30.70.330">
    <property type="match status" value="1"/>
</dbReference>
<evidence type="ECO:0000313" key="5">
    <source>
        <dbReference type="EMBL" id="OGY98685.1"/>
    </source>
</evidence>
<dbReference type="InterPro" id="IPR012677">
    <property type="entry name" value="Nucleotide-bd_a/b_plait_sf"/>
</dbReference>
<evidence type="ECO:0000256" key="4">
    <source>
        <dbReference type="HAMAP-Rule" id="MF_01369"/>
    </source>
</evidence>
<dbReference type="Pfam" id="PF00276">
    <property type="entry name" value="Ribosomal_L23"/>
    <property type="match status" value="1"/>
</dbReference>
<comment type="similarity">
    <text evidence="1 4">Belongs to the universal ribosomal protein uL23 family.</text>
</comment>
<dbReference type="EMBL" id="MHKX01000004">
    <property type="protein sequence ID" value="OGY98685.1"/>
    <property type="molecule type" value="Genomic_DNA"/>
</dbReference>
<dbReference type="STRING" id="1798647.A2855_01500"/>
<sequence length="90" mass="10245">MAAIPLIKRRIITEKATLLAGLGKYVFLVKDSATKSEIKKAVKELYKVDATAVTTIRQKPRRTRYRGRVTMKQQDKKAIVTLKEGQKIED</sequence>
<reference evidence="5 6" key="1">
    <citation type="journal article" date="2016" name="Nat. Commun.">
        <title>Thousands of microbial genomes shed light on interconnected biogeochemical processes in an aquifer system.</title>
        <authorList>
            <person name="Anantharaman K."/>
            <person name="Brown C.T."/>
            <person name="Hug L.A."/>
            <person name="Sharon I."/>
            <person name="Castelle C.J."/>
            <person name="Probst A.J."/>
            <person name="Thomas B.C."/>
            <person name="Singh A."/>
            <person name="Wilkins M.J."/>
            <person name="Karaoz U."/>
            <person name="Brodie E.L."/>
            <person name="Williams K.H."/>
            <person name="Hubbard S.S."/>
            <person name="Banfield J.F."/>
        </authorList>
    </citation>
    <scope>NUCLEOTIDE SEQUENCE [LARGE SCALE GENOMIC DNA]</scope>
</reference>
<organism evidence="5 6">
    <name type="scientific">Candidatus Liptonbacteria bacterium RIFCSPHIGHO2_01_FULL_57_28</name>
    <dbReference type="NCBI Taxonomy" id="1798647"/>
    <lineage>
        <taxon>Bacteria</taxon>
        <taxon>Candidatus Liptoniibacteriota</taxon>
    </lineage>
</organism>
<dbReference type="GO" id="GO:0003735">
    <property type="term" value="F:structural constituent of ribosome"/>
    <property type="evidence" value="ECO:0007669"/>
    <property type="project" value="InterPro"/>
</dbReference>
<dbReference type="HAMAP" id="MF_01369_B">
    <property type="entry name" value="Ribosomal_uL23_B"/>
    <property type="match status" value="1"/>
</dbReference>
<dbReference type="Proteomes" id="UP000179059">
    <property type="component" value="Unassembled WGS sequence"/>
</dbReference>
<accession>A0A1G2CBD4</accession>
<proteinExistence type="inferred from homology"/>
<dbReference type="GO" id="GO:1990904">
    <property type="term" value="C:ribonucleoprotein complex"/>
    <property type="evidence" value="ECO:0007669"/>
    <property type="project" value="UniProtKB-KW"/>
</dbReference>
<keyword evidence="2 4" id="KW-0689">Ribosomal protein</keyword>
<dbReference type="InterPro" id="IPR012678">
    <property type="entry name" value="Ribosomal_uL23/eL15/eS24_sf"/>
</dbReference>
<dbReference type="AlphaFoldDB" id="A0A1G2CBD4"/>
<keyword evidence="4" id="KW-0699">rRNA-binding</keyword>
<evidence type="ECO:0000313" key="6">
    <source>
        <dbReference type="Proteomes" id="UP000179059"/>
    </source>
</evidence>
<dbReference type="SUPFAM" id="SSF54189">
    <property type="entry name" value="Ribosomal proteins S24e, L23 and L15e"/>
    <property type="match status" value="1"/>
</dbReference>
<evidence type="ECO:0000256" key="2">
    <source>
        <dbReference type="ARBA" id="ARBA00022980"/>
    </source>
</evidence>
<dbReference type="InterPro" id="IPR013025">
    <property type="entry name" value="Ribosomal_uL23-like"/>
</dbReference>
<comment type="subunit">
    <text evidence="4">Part of the 50S ribosomal subunit. Contacts protein L29, and trigger factor when it is bound to the ribosome.</text>
</comment>
<dbReference type="GO" id="GO:0019843">
    <property type="term" value="F:rRNA binding"/>
    <property type="evidence" value="ECO:0007669"/>
    <property type="project" value="UniProtKB-UniRule"/>
</dbReference>